<feature type="transmembrane region" description="Helical" evidence="12">
    <location>
        <begin position="175"/>
        <end position="196"/>
    </location>
</feature>
<dbReference type="GO" id="GO:0008076">
    <property type="term" value="C:voltage-gated potassium channel complex"/>
    <property type="evidence" value="ECO:0007669"/>
    <property type="project" value="InterPro"/>
</dbReference>
<keyword evidence="3" id="KW-0633">Potassium transport</keyword>
<evidence type="ECO:0000256" key="6">
    <source>
        <dbReference type="ARBA" id="ARBA00022882"/>
    </source>
</evidence>
<dbReference type="Pfam" id="PF00520">
    <property type="entry name" value="Ion_trans"/>
    <property type="match status" value="1"/>
</dbReference>
<dbReference type="InterPro" id="IPR027359">
    <property type="entry name" value="Volt_channel_dom_sf"/>
</dbReference>
<reference evidence="14 15" key="1">
    <citation type="submission" date="2018-12" db="EMBL/GenBank/DDBJ databases">
        <authorList>
            <consortium name="Pathogen Informatics"/>
        </authorList>
    </citation>
    <scope>NUCLEOTIDE SEQUENCE [LARGE SCALE GENOMIC DNA]</scope>
    <source>
        <strain evidence="14 15">NCTC13489</strain>
    </source>
</reference>
<protein>
    <submittedName>
        <fullName evidence="14">MlotiK1 channel</fullName>
    </submittedName>
</protein>
<keyword evidence="10 12" id="KW-0472">Membrane</keyword>
<name>A0A448NP76_9FLAO</name>
<sequence length="292" mass="34005">MFATNLRIKFVIISPILMEREHNFLPERIRWKRKIFRIIFKSDTKLGKYFDILLLALILLSTLIVMMESVRIFDAKLHKLFVIIEIVITVFFTIEYVLRIMTIKNKKDYVFSFFGVIDFLAILPFYLSLFFPITKYFLIIRMLRMLRIFRILNLMDFMNDGYFIVTALKNSSRKIYIFLLFLMIFSVIVGSMMFMVEGHREGFESIPQSVYWAVVTVTTVGYGDVSPGTPLGKFLSVLLMLAGYSIIAVPTGIVTAEMRNKRQEIGKRCDRCGNGDIDDDSRFCKICGEKIV</sequence>
<keyword evidence="2" id="KW-0813">Transport</keyword>
<evidence type="ECO:0000256" key="2">
    <source>
        <dbReference type="ARBA" id="ARBA00022448"/>
    </source>
</evidence>
<dbReference type="InterPro" id="IPR028325">
    <property type="entry name" value="VG_K_chnl"/>
</dbReference>
<dbReference type="Gene3D" id="1.10.287.70">
    <property type="match status" value="1"/>
</dbReference>
<dbReference type="PANTHER" id="PTHR11537">
    <property type="entry name" value="VOLTAGE-GATED POTASSIUM CHANNEL"/>
    <property type="match status" value="1"/>
</dbReference>
<evidence type="ECO:0000313" key="14">
    <source>
        <dbReference type="EMBL" id="VEH97321.1"/>
    </source>
</evidence>
<keyword evidence="4 12" id="KW-0812">Transmembrane</keyword>
<keyword evidence="11" id="KW-0407">Ion channel</keyword>
<dbReference type="GO" id="GO:0005249">
    <property type="term" value="F:voltage-gated potassium channel activity"/>
    <property type="evidence" value="ECO:0007669"/>
    <property type="project" value="InterPro"/>
</dbReference>
<evidence type="ECO:0000256" key="12">
    <source>
        <dbReference type="SAM" id="Phobius"/>
    </source>
</evidence>
<keyword evidence="7" id="KW-0630">Potassium</keyword>
<keyword evidence="9" id="KW-0406">Ion transport</keyword>
<keyword evidence="6" id="KW-0851">Voltage-gated channel</keyword>
<dbReference type="STRING" id="266748.HY04_13980"/>
<dbReference type="SUPFAM" id="SSF81324">
    <property type="entry name" value="Voltage-gated potassium channels"/>
    <property type="match status" value="1"/>
</dbReference>
<dbReference type="InterPro" id="IPR005821">
    <property type="entry name" value="Ion_trans_dom"/>
</dbReference>
<dbReference type="Proteomes" id="UP000270036">
    <property type="component" value="Chromosome"/>
</dbReference>
<evidence type="ECO:0000313" key="15">
    <source>
        <dbReference type="Proteomes" id="UP000270036"/>
    </source>
</evidence>
<gene>
    <name evidence="14" type="ORF">NCTC13489_00783</name>
</gene>
<evidence type="ECO:0000256" key="9">
    <source>
        <dbReference type="ARBA" id="ARBA00023065"/>
    </source>
</evidence>
<dbReference type="Gene3D" id="1.20.120.350">
    <property type="entry name" value="Voltage-gated potassium channels. Chain C"/>
    <property type="match status" value="1"/>
</dbReference>
<evidence type="ECO:0000256" key="7">
    <source>
        <dbReference type="ARBA" id="ARBA00022958"/>
    </source>
</evidence>
<dbReference type="KEGG" id="cant:NCTC13489_00783"/>
<evidence type="ECO:0000256" key="1">
    <source>
        <dbReference type="ARBA" id="ARBA00004141"/>
    </source>
</evidence>
<accession>A0A448NP76</accession>
<proteinExistence type="predicted"/>
<evidence type="ECO:0000256" key="8">
    <source>
        <dbReference type="ARBA" id="ARBA00022989"/>
    </source>
</evidence>
<dbReference type="AlphaFoldDB" id="A0A448NP76"/>
<evidence type="ECO:0000256" key="5">
    <source>
        <dbReference type="ARBA" id="ARBA00022826"/>
    </source>
</evidence>
<feature type="domain" description="Ion transport" evidence="13">
    <location>
        <begin position="48"/>
        <end position="260"/>
    </location>
</feature>
<feature type="transmembrane region" description="Helical" evidence="12">
    <location>
        <begin position="79"/>
        <end position="98"/>
    </location>
</feature>
<keyword evidence="8 12" id="KW-1133">Transmembrane helix</keyword>
<feature type="transmembrane region" description="Helical" evidence="12">
    <location>
        <begin position="49"/>
        <end position="67"/>
    </location>
</feature>
<organism evidence="14 15">
    <name type="scientific">Kaistella antarctica</name>
    <dbReference type="NCBI Taxonomy" id="266748"/>
    <lineage>
        <taxon>Bacteria</taxon>
        <taxon>Pseudomonadati</taxon>
        <taxon>Bacteroidota</taxon>
        <taxon>Flavobacteriia</taxon>
        <taxon>Flavobacteriales</taxon>
        <taxon>Weeksellaceae</taxon>
        <taxon>Chryseobacterium group</taxon>
        <taxon>Kaistella</taxon>
    </lineage>
</organism>
<dbReference type="PANTHER" id="PTHR11537:SF254">
    <property type="entry name" value="POTASSIUM VOLTAGE-GATED CHANNEL PROTEIN SHAB"/>
    <property type="match status" value="1"/>
</dbReference>
<evidence type="ECO:0000256" key="10">
    <source>
        <dbReference type="ARBA" id="ARBA00023136"/>
    </source>
</evidence>
<feature type="transmembrane region" description="Helical" evidence="12">
    <location>
        <begin position="234"/>
        <end position="256"/>
    </location>
</feature>
<comment type="subcellular location">
    <subcellularLocation>
        <location evidence="1">Membrane</location>
        <topology evidence="1">Multi-pass membrane protein</topology>
    </subcellularLocation>
</comment>
<feature type="transmembrane region" description="Helical" evidence="12">
    <location>
        <begin position="110"/>
        <end position="130"/>
    </location>
</feature>
<evidence type="ECO:0000256" key="4">
    <source>
        <dbReference type="ARBA" id="ARBA00022692"/>
    </source>
</evidence>
<dbReference type="PRINTS" id="PR00169">
    <property type="entry name" value="KCHANNEL"/>
</dbReference>
<evidence type="ECO:0000256" key="11">
    <source>
        <dbReference type="ARBA" id="ARBA00023303"/>
    </source>
</evidence>
<evidence type="ECO:0000259" key="13">
    <source>
        <dbReference type="Pfam" id="PF00520"/>
    </source>
</evidence>
<dbReference type="EMBL" id="LR134441">
    <property type="protein sequence ID" value="VEH97321.1"/>
    <property type="molecule type" value="Genomic_DNA"/>
</dbReference>
<evidence type="ECO:0000256" key="3">
    <source>
        <dbReference type="ARBA" id="ARBA00022538"/>
    </source>
</evidence>
<keyword evidence="5" id="KW-0631">Potassium channel</keyword>
<dbReference type="GO" id="GO:0001508">
    <property type="term" value="P:action potential"/>
    <property type="evidence" value="ECO:0007669"/>
    <property type="project" value="TreeGrafter"/>
</dbReference>